<feature type="domain" description="Outer membrane protein beta-barrel" evidence="2">
    <location>
        <begin position="21"/>
        <end position="171"/>
    </location>
</feature>
<comment type="caution">
    <text evidence="3">The sequence shown here is derived from an EMBL/GenBank/DDBJ whole genome shotgun (WGS) entry which is preliminary data.</text>
</comment>
<evidence type="ECO:0000256" key="1">
    <source>
        <dbReference type="SAM" id="SignalP"/>
    </source>
</evidence>
<dbReference type="InterPro" id="IPR025665">
    <property type="entry name" value="Beta-barrel_OMP_2"/>
</dbReference>
<keyword evidence="4" id="KW-1185">Reference proteome</keyword>
<dbReference type="Pfam" id="PF13568">
    <property type="entry name" value="OMP_b-brl_2"/>
    <property type="match status" value="1"/>
</dbReference>
<feature type="signal peptide" evidence="1">
    <location>
        <begin position="1"/>
        <end position="18"/>
    </location>
</feature>
<name>A0ABW3JQJ4_9FLAO</name>
<dbReference type="EMBL" id="JBHTJR010000020">
    <property type="protein sequence ID" value="MFD0992264.1"/>
    <property type="molecule type" value="Genomic_DNA"/>
</dbReference>
<feature type="chain" id="PRO_5045811369" evidence="1">
    <location>
        <begin position="19"/>
        <end position="195"/>
    </location>
</feature>
<reference evidence="4" key="1">
    <citation type="journal article" date="2019" name="Int. J. Syst. Evol. Microbiol.">
        <title>The Global Catalogue of Microorganisms (GCM) 10K type strain sequencing project: providing services to taxonomists for standard genome sequencing and annotation.</title>
        <authorList>
            <consortium name="The Broad Institute Genomics Platform"/>
            <consortium name="The Broad Institute Genome Sequencing Center for Infectious Disease"/>
            <person name="Wu L."/>
            <person name="Ma J."/>
        </authorList>
    </citation>
    <scope>NUCLEOTIDE SEQUENCE [LARGE SCALE GENOMIC DNA]</scope>
    <source>
        <strain evidence="4">CCUG 60527</strain>
    </source>
</reference>
<evidence type="ECO:0000313" key="4">
    <source>
        <dbReference type="Proteomes" id="UP001597062"/>
    </source>
</evidence>
<proteinExistence type="predicted"/>
<accession>A0ABW3JQJ4</accession>
<dbReference type="RefSeq" id="WP_386105371.1">
    <property type="nucleotide sequence ID" value="NZ_JBHTJR010000020.1"/>
</dbReference>
<evidence type="ECO:0000259" key="2">
    <source>
        <dbReference type="Pfam" id="PF13568"/>
    </source>
</evidence>
<dbReference type="SUPFAM" id="SSF56925">
    <property type="entry name" value="OMPA-like"/>
    <property type="match status" value="1"/>
</dbReference>
<dbReference type="InterPro" id="IPR011250">
    <property type="entry name" value="OMP/PagP_B-barrel"/>
</dbReference>
<organism evidence="3 4">
    <name type="scientific">Tenacibaculum geojense</name>
    <dbReference type="NCBI Taxonomy" id="915352"/>
    <lineage>
        <taxon>Bacteria</taxon>
        <taxon>Pseudomonadati</taxon>
        <taxon>Bacteroidota</taxon>
        <taxon>Flavobacteriia</taxon>
        <taxon>Flavobacteriales</taxon>
        <taxon>Flavobacteriaceae</taxon>
        <taxon>Tenacibaculum</taxon>
    </lineage>
</organism>
<protein>
    <submittedName>
        <fullName evidence="3">Porin family protein</fullName>
    </submittedName>
</protein>
<sequence length="195" mass="21667">MKKVFLLAALISTCFVSAQGFGIKGGLNLTNLTNFEKTFEQEVESENIRTSFHIGIFNEFEVTEHFSIQPEVLYSSQGTKYSGDGAEDKVRLDYINVPIMFKFYLGDNFFLESGPQVGFLINDESNFGFFTISDEDAFNSVDFGLNLGLGFKLGDNAHLNARYGFGFNGVFSDLPDNSDNNPKNSVFGVSIAFNM</sequence>
<gene>
    <name evidence="3" type="ORF">ACFQ1U_03520</name>
</gene>
<keyword evidence="1" id="KW-0732">Signal</keyword>
<dbReference type="Proteomes" id="UP001597062">
    <property type="component" value="Unassembled WGS sequence"/>
</dbReference>
<evidence type="ECO:0000313" key="3">
    <source>
        <dbReference type="EMBL" id="MFD0992264.1"/>
    </source>
</evidence>